<gene>
    <name evidence="2" type="ORF">Bca52824_069248</name>
</gene>
<reference evidence="2 3" key="1">
    <citation type="submission" date="2020-02" db="EMBL/GenBank/DDBJ databases">
        <authorList>
            <person name="Ma Q."/>
            <person name="Huang Y."/>
            <person name="Song X."/>
            <person name="Pei D."/>
        </authorList>
    </citation>
    <scope>NUCLEOTIDE SEQUENCE [LARGE SCALE GENOMIC DNA]</scope>
    <source>
        <strain evidence="2">Sxm20200214</strain>
        <tissue evidence="2">Leaf</tissue>
    </source>
</reference>
<name>A0A8X7U1Y8_BRACI</name>
<evidence type="ECO:0000313" key="2">
    <source>
        <dbReference type="EMBL" id="KAG2262169.1"/>
    </source>
</evidence>
<evidence type="ECO:0000256" key="1">
    <source>
        <dbReference type="SAM" id="MobiDB-lite"/>
    </source>
</evidence>
<accession>A0A8X7U1Y8</accession>
<feature type="region of interest" description="Disordered" evidence="1">
    <location>
        <begin position="1"/>
        <end position="20"/>
    </location>
</feature>
<protein>
    <submittedName>
        <fullName evidence="2">Uncharacterized protein</fullName>
    </submittedName>
</protein>
<organism evidence="2 3">
    <name type="scientific">Brassica carinata</name>
    <name type="common">Ethiopian mustard</name>
    <name type="synonym">Abyssinian cabbage</name>
    <dbReference type="NCBI Taxonomy" id="52824"/>
    <lineage>
        <taxon>Eukaryota</taxon>
        <taxon>Viridiplantae</taxon>
        <taxon>Streptophyta</taxon>
        <taxon>Embryophyta</taxon>
        <taxon>Tracheophyta</taxon>
        <taxon>Spermatophyta</taxon>
        <taxon>Magnoliopsida</taxon>
        <taxon>eudicotyledons</taxon>
        <taxon>Gunneridae</taxon>
        <taxon>Pentapetalae</taxon>
        <taxon>rosids</taxon>
        <taxon>malvids</taxon>
        <taxon>Brassicales</taxon>
        <taxon>Brassicaceae</taxon>
        <taxon>Brassiceae</taxon>
        <taxon>Brassica</taxon>
    </lineage>
</organism>
<sequence length="91" mass="9767">MCAPPRTWRVKNSKGGGEEEAAVGTATMVTICMVPHASPAPALIDKSSATARPPEVMTFLEPDWPTGCNSSSCPTNWWRSTAEEHLLPGKE</sequence>
<dbReference type="EMBL" id="JAAMPC010000014">
    <property type="protein sequence ID" value="KAG2262169.1"/>
    <property type="molecule type" value="Genomic_DNA"/>
</dbReference>
<dbReference type="Proteomes" id="UP000886595">
    <property type="component" value="Unassembled WGS sequence"/>
</dbReference>
<keyword evidence="3" id="KW-1185">Reference proteome</keyword>
<evidence type="ECO:0000313" key="3">
    <source>
        <dbReference type="Proteomes" id="UP000886595"/>
    </source>
</evidence>
<proteinExistence type="predicted"/>
<dbReference type="AlphaFoldDB" id="A0A8X7U1Y8"/>
<comment type="caution">
    <text evidence="2">The sequence shown here is derived from an EMBL/GenBank/DDBJ whole genome shotgun (WGS) entry which is preliminary data.</text>
</comment>